<dbReference type="Proteomes" id="UP000218231">
    <property type="component" value="Unassembled WGS sequence"/>
</dbReference>
<evidence type="ECO:0000313" key="3">
    <source>
        <dbReference type="Proteomes" id="UP000218231"/>
    </source>
</evidence>
<sequence length="109" mass="12913">MPTRARPIMTFYILVVITPIIYSYSLDRIFLRAARDNQYLRNIREDPEHSFNQLGPALLIEDYDNNNIVEAVTPDKESMQFIETPVVLSNPLWSIATKANDFYRWVRRY</sequence>
<dbReference type="OrthoDB" id="5779401at2759"/>
<keyword evidence="1" id="KW-0812">Transmembrane</keyword>
<reference evidence="2 3" key="1">
    <citation type="journal article" date="2017" name="Curr. Biol.">
        <title>Genome architecture and evolution of a unichromosomal asexual nematode.</title>
        <authorList>
            <person name="Fradin H."/>
            <person name="Zegar C."/>
            <person name="Gutwein M."/>
            <person name="Lucas J."/>
            <person name="Kovtun M."/>
            <person name="Corcoran D."/>
            <person name="Baugh L.R."/>
            <person name="Kiontke K."/>
            <person name="Gunsalus K."/>
            <person name="Fitch D.H."/>
            <person name="Piano F."/>
        </authorList>
    </citation>
    <scope>NUCLEOTIDE SEQUENCE [LARGE SCALE GENOMIC DNA]</scope>
    <source>
        <strain evidence="2">PF1309</strain>
    </source>
</reference>
<proteinExistence type="predicted"/>
<name>A0A2A2JQF7_9BILA</name>
<dbReference type="AlphaFoldDB" id="A0A2A2JQF7"/>
<evidence type="ECO:0000313" key="2">
    <source>
        <dbReference type="EMBL" id="PAV64036.1"/>
    </source>
</evidence>
<organism evidence="2 3">
    <name type="scientific">Diploscapter pachys</name>
    <dbReference type="NCBI Taxonomy" id="2018661"/>
    <lineage>
        <taxon>Eukaryota</taxon>
        <taxon>Metazoa</taxon>
        <taxon>Ecdysozoa</taxon>
        <taxon>Nematoda</taxon>
        <taxon>Chromadorea</taxon>
        <taxon>Rhabditida</taxon>
        <taxon>Rhabditina</taxon>
        <taxon>Rhabditomorpha</taxon>
        <taxon>Rhabditoidea</taxon>
        <taxon>Rhabditidae</taxon>
        <taxon>Diploscapter</taxon>
    </lineage>
</organism>
<keyword evidence="1" id="KW-0472">Membrane</keyword>
<gene>
    <name evidence="2" type="ORF">WR25_04945</name>
</gene>
<keyword evidence="3" id="KW-1185">Reference proteome</keyword>
<keyword evidence="1" id="KW-1133">Transmembrane helix</keyword>
<protein>
    <submittedName>
        <fullName evidence="2">Uncharacterized protein</fullName>
    </submittedName>
</protein>
<dbReference type="EMBL" id="LIAE01010286">
    <property type="protein sequence ID" value="PAV64036.1"/>
    <property type="molecule type" value="Genomic_DNA"/>
</dbReference>
<evidence type="ECO:0000256" key="1">
    <source>
        <dbReference type="SAM" id="Phobius"/>
    </source>
</evidence>
<feature type="transmembrane region" description="Helical" evidence="1">
    <location>
        <begin position="6"/>
        <end position="25"/>
    </location>
</feature>
<accession>A0A2A2JQF7</accession>
<comment type="caution">
    <text evidence="2">The sequence shown here is derived from an EMBL/GenBank/DDBJ whole genome shotgun (WGS) entry which is preliminary data.</text>
</comment>